<dbReference type="InterPro" id="IPR017871">
    <property type="entry name" value="ABC_transporter-like_CS"/>
</dbReference>
<evidence type="ECO:0000256" key="4">
    <source>
        <dbReference type="ARBA" id="ARBA00022840"/>
    </source>
</evidence>
<keyword evidence="1" id="KW-0813">Transport</keyword>
<dbReference type="Pfam" id="PF00005">
    <property type="entry name" value="ABC_tran"/>
    <property type="match status" value="1"/>
</dbReference>
<dbReference type="GO" id="GO:0005524">
    <property type="term" value="F:ATP binding"/>
    <property type="evidence" value="ECO:0007669"/>
    <property type="project" value="UniProtKB-KW"/>
</dbReference>
<dbReference type="SUPFAM" id="SSF52540">
    <property type="entry name" value="P-loop containing nucleoside triphosphate hydrolases"/>
    <property type="match status" value="1"/>
</dbReference>
<organism evidence="6">
    <name type="scientific">Caldiarchaeum subterraneum</name>
    <dbReference type="NCBI Taxonomy" id="311458"/>
    <lineage>
        <taxon>Archaea</taxon>
        <taxon>Nitrososphaerota</taxon>
        <taxon>Candidatus Caldarchaeales</taxon>
        <taxon>Candidatus Caldarchaeaceae</taxon>
        <taxon>Candidatus Caldarchaeum</taxon>
    </lineage>
</organism>
<dbReference type="PROSITE" id="PS00211">
    <property type="entry name" value="ABC_TRANSPORTER_1"/>
    <property type="match status" value="1"/>
</dbReference>
<dbReference type="InterPro" id="IPR050107">
    <property type="entry name" value="ABC_carbohydrate_import_ATPase"/>
</dbReference>
<dbReference type="EMBL" id="DRXS01000213">
    <property type="protein sequence ID" value="HHR40968.1"/>
    <property type="molecule type" value="Genomic_DNA"/>
</dbReference>
<feature type="domain" description="ABC transporter" evidence="5">
    <location>
        <begin position="66"/>
        <end position="310"/>
    </location>
</feature>
<dbReference type="InterPro" id="IPR027417">
    <property type="entry name" value="P-loop_NTPase"/>
</dbReference>
<dbReference type="CDD" id="cd03215">
    <property type="entry name" value="ABC_Carb_Monos_II"/>
    <property type="match status" value="1"/>
</dbReference>
<dbReference type="PANTHER" id="PTHR43790:SF9">
    <property type="entry name" value="GALACTOFURANOSE TRANSPORTER ATP-BINDING PROTEIN YTFR"/>
    <property type="match status" value="1"/>
</dbReference>
<evidence type="ECO:0000256" key="2">
    <source>
        <dbReference type="ARBA" id="ARBA00022737"/>
    </source>
</evidence>
<proteinExistence type="predicted"/>
<keyword evidence="3" id="KW-0547">Nucleotide-binding</keyword>
<comment type="caution">
    <text evidence="6">The sequence shown here is derived from an EMBL/GenBank/DDBJ whole genome shotgun (WGS) entry which is preliminary data.</text>
</comment>
<dbReference type="PANTHER" id="PTHR43790">
    <property type="entry name" value="CARBOHYDRATE TRANSPORT ATP-BINDING PROTEIN MG119-RELATED"/>
    <property type="match status" value="1"/>
</dbReference>
<dbReference type="GO" id="GO:0016887">
    <property type="term" value="F:ATP hydrolysis activity"/>
    <property type="evidence" value="ECO:0007669"/>
    <property type="project" value="InterPro"/>
</dbReference>
<dbReference type="PROSITE" id="PS50893">
    <property type="entry name" value="ABC_TRANSPORTER_2"/>
    <property type="match status" value="1"/>
</dbReference>
<evidence type="ECO:0000256" key="3">
    <source>
        <dbReference type="ARBA" id="ARBA00022741"/>
    </source>
</evidence>
<reference evidence="6" key="1">
    <citation type="journal article" date="2020" name="mSystems">
        <title>Genome- and Community-Level Interaction Insights into Carbon Utilization and Element Cycling Functions of Hydrothermarchaeota in Hydrothermal Sediment.</title>
        <authorList>
            <person name="Zhou Z."/>
            <person name="Liu Y."/>
            <person name="Xu W."/>
            <person name="Pan J."/>
            <person name="Luo Z.H."/>
            <person name="Li M."/>
        </authorList>
    </citation>
    <scope>NUCLEOTIDE SEQUENCE [LARGE SCALE GENOMIC DNA]</scope>
    <source>
        <strain evidence="6">SpSt-1084</strain>
    </source>
</reference>
<sequence>MIPFVTHKLPEVFAISDRVTILRRGRVVKTLRTSDATIRSLAEDMVGRELTFELERPLVQMGKEILKVENLSAMNDKGLVAFKNITFSLHEGEIFGIAGVTGNGQHELAESIFGLRKPVSGKIYFEGKDITKHGVLERLKMGITYVPPERLGVAVVGDLSLIDNVLLTYYFEKPLTKAGFIDYKLAKNLTEKIIAEFNIVAPGPGAKSAHLSGGNLQKLILGRVLIKNPKVIIANLPTQGLDIAAETYVRRRLLECKKMGIGVLLVSENLDEILQLSDTVAPIYEGQFVRILNNVNLVKEEVGAMIAGAYSRRGTVYA</sequence>
<evidence type="ECO:0000256" key="1">
    <source>
        <dbReference type="ARBA" id="ARBA00022448"/>
    </source>
</evidence>
<accession>A0A7C5U4M9</accession>
<evidence type="ECO:0000313" key="6">
    <source>
        <dbReference type="EMBL" id="HHR40968.1"/>
    </source>
</evidence>
<keyword evidence="2" id="KW-0677">Repeat</keyword>
<evidence type="ECO:0000259" key="5">
    <source>
        <dbReference type="PROSITE" id="PS50893"/>
    </source>
</evidence>
<gene>
    <name evidence="6" type="ORF">ENM42_03965</name>
</gene>
<dbReference type="InterPro" id="IPR003439">
    <property type="entry name" value="ABC_transporter-like_ATP-bd"/>
</dbReference>
<name>A0A7C5U4M9_CALS0</name>
<keyword evidence="4 6" id="KW-0067">ATP-binding</keyword>
<protein>
    <submittedName>
        <fullName evidence="6">ATP-binding cassette domain-containing protein</fullName>
    </submittedName>
</protein>
<dbReference type="AlphaFoldDB" id="A0A7C5U4M9"/>
<dbReference type="Gene3D" id="3.40.50.300">
    <property type="entry name" value="P-loop containing nucleotide triphosphate hydrolases"/>
    <property type="match status" value="1"/>
</dbReference>